<reference evidence="1" key="1">
    <citation type="submission" date="2022-02" db="EMBL/GenBank/DDBJ databases">
        <authorList>
            <person name="Henning P.M."/>
            <person name="McCubbin A.G."/>
            <person name="Shore J.S."/>
        </authorList>
    </citation>
    <scope>NUCLEOTIDE SEQUENCE</scope>
    <source>
        <strain evidence="1">F60SS</strain>
        <tissue evidence="1">Leaves</tissue>
    </source>
</reference>
<name>A0A9Q0G479_9ROSI</name>
<dbReference type="EMBL" id="JAKUCV010002315">
    <property type="protein sequence ID" value="KAJ4843100.1"/>
    <property type="molecule type" value="Genomic_DNA"/>
</dbReference>
<proteinExistence type="predicted"/>
<dbReference type="AlphaFoldDB" id="A0A9Q0G479"/>
<reference evidence="1" key="2">
    <citation type="journal article" date="2023" name="Plants (Basel)">
        <title>Annotation of the Turnera subulata (Passifloraceae) Draft Genome Reveals the S-Locus Evolved after the Divergence of Turneroideae from Passifloroideae in a Stepwise Manner.</title>
        <authorList>
            <person name="Henning P.M."/>
            <person name="Roalson E.H."/>
            <person name="Mir W."/>
            <person name="McCubbin A.G."/>
            <person name="Shore J.S."/>
        </authorList>
    </citation>
    <scope>NUCLEOTIDE SEQUENCE</scope>
    <source>
        <strain evidence="1">F60SS</strain>
    </source>
</reference>
<organism evidence="1 2">
    <name type="scientific">Turnera subulata</name>
    <dbReference type="NCBI Taxonomy" id="218843"/>
    <lineage>
        <taxon>Eukaryota</taxon>
        <taxon>Viridiplantae</taxon>
        <taxon>Streptophyta</taxon>
        <taxon>Embryophyta</taxon>
        <taxon>Tracheophyta</taxon>
        <taxon>Spermatophyta</taxon>
        <taxon>Magnoliopsida</taxon>
        <taxon>eudicotyledons</taxon>
        <taxon>Gunneridae</taxon>
        <taxon>Pentapetalae</taxon>
        <taxon>rosids</taxon>
        <taxon>fabids</taxon>
        <taxon>Malpighiales</taxon>
        <taxon>Passifloraceae</taxon>
        <taxon>Turnera</taxon>
    </lineage>
</organism>
<gene>
    <name evidence="1" type="ORF">Tsubulata_040572</name>
</gene>
<dbReference type="OrthoDB" id="1750606at2759"/>
<protein>
    <recommendedName>
        <fullName evidence="3">DUF4283 domain-containing protein</fullName>
    </recommendedName>
</protein>
<comment type="caution">
    <text evidence="1">The sequence shown here is derived from an EMBL/GenBank/DDBJ whole genome shotgun (WGS) entry which is preliminary data.</text>
</comment>
<evidence type="ECO:0000313" key="1">
    <source>
        <dbReference type="EMBL" id="KAJ4843100.1"/>
    </source>
</evidence>
<dbReference type="Proteomes" id="UP001141552">
    <property type="component" value="Unassembled WGS sequence"/>
</dbReference>
<accession>A0A9Q0G479</accession>
<sequence length="115" mass="13249">MASEPREGDIREAGEKLPPVEVLSDEEEEVLELVDESPAQQPTPRMSLLARVLGTKHVNPQAFSNLMGKIWNPLKGIEAEQLGRNLFLFHFFSKRDRREIPDAETHGFFRSGWWY</sequence>
<keyword evidence="2" id="KW-1185">Reference proteome</keyword>
<evidence type="ECO:0000313" key="2">
    <source>
        <dbReference type="Proteomes" id="UP001141552"/>
    </source>
</evidence>
<evidence type="ECO:0008006" key="3">
    <source>
        <dbReference type="Google" id="ProtNLM"/>
    </source>
</evidence>